<comment type="caution">
    <text evidence="1">The sequence shown here is derived from an EMBL/GenBank/DDBJ whole genome shotgun (WGS) entry which is preliminary data.</text>
</comment>
<proteinExistence type="predicted"/>
<keyword evidence="1" id="KW-0496">Mitochondrion</keyword>
<accession>A0A101LZ84</accession>
<reference evidence="1" key="1">
    <citation type="journal article" date="2015" name="Genome Biol. Evol.">
        <title>Organellar Genomes of White Spruce (Picea glauca): Assembly and Annotation.</title>
        <authorList>
            <person name="Jackman S.D."/>
            <person name="Warren R.L."/>
            <person name="Gibb E.A."/>
            <person name="Vandervalk B.P."/>
            <person name="Mohamadi H."/>
            <person name="Chu J."/>
            <person name="Raymond A."/>
            <person name="Pleasance S."/>
            <person name="Coope R."/>
            <person name="Wildung M.R."/>
            <person name="Ritland C.E."/>
            <person name="Bousquet J."/>
            <person name="Jones S.J."/>
            <person name="Bohlmann J."/>
            <person name="Birol I."/>
        </authorList>
    </citation>
    <scope>NUCLEOTIDE SEQUENCE [LARGE SCALE GENOMIC DNA]</scope>
    <source>
        <tissue evidence="1">Flushing bud</tissue>
    </source>
</reference>
<sequence>MAHLFLVVQLSLYRDRNRNKYLYGHSCARNEEDRNWGRRNRRGAVDQASWVSQKWPKMDSGAPCLEKDWIKPKRLDRGGLVLNGWSNQIQGRRAAVGWLTAGGQCANLRYTLIFLIYSASHITTRRSRTRLIMDFDLPIFRNAIQCLRGNAAGNGWAG</sequence>
<geneLocation type="mitochondrion" evidence="1"/>
<name>A0A101LZ84_PICGL</name>
<organism evidence="1">
    <name type="scientific">Picea glauca</name>
    <name type="common">White spruce</name>
    <name type="synonym">Pinus glauca</name>
    <dbReference type="NCBI Taxonomy" id="3330"/>
    <lineage>
        <taxon>Eukaryota</taxon>
        <taxon>Viridiplantae</taxon>
        <taxon>Streptophyta</taxon>
        <taxon>Embryophyta</taxon>
        <taxon>Tracheophyta</taxon>
        <taxon>Spermatophyta</taxon>
        <taxon>Pinopsida</taxon>
        <taxon>Pinidae</taxon>
        <taxon>Conifers I</taxon>
        <taxon>Pinales</taxon>
        <taxon>Pinaceae</taxon>
        <taxon>Picea</taxon>
    </lineage>
</organism>
<dbReference type="EMBL" id="LKAM01000006">
    <property type="protein sequence ID" value="KUM48070.1"/>
    <property type="molecule type" value="Genomic_DNA"/>
</dbReference>
<dbReference type="AlphaFoldDB" id="A0A101LZ84"/>
<gene>
    <name evidence="1" type="ORF">ABT39_MTgene5066</name>
</gene>
<evidence type="ECO:0000313" key="1">
    <source>
        <dbReference type="EMBL" id="KUM48070.1"/>
    </source>
</evidence>
<protein>
    <submittedName>
        <fullName evidence="1">Uncharacterized protein</fullName>
    </submittedName>
</protein>